<evidence type="ECO:0000313" key="3">
    <source>
        <dbReference type="Proteomes" id="UP000282321"/>
    </source>
</evidence>
<dbReference type="PANTHER" id="PTHR40940:SF2">
    <property type="entry name" value="BATD"/>
    <property type="match status" value="1"/>
</dbReference>
<comment type="caution">
    <text evidence="2">The sequence shown here is derived from an EMBL/GenBank/DDBJ whole genome shotgun (WGS) entry which is preliminary data.</text>
</comment>
<evidence type="ECO:0008006" key="4">
    <source>
        <dbReference type="Google" id="ProtNLM"/>
    </source>
</evidence>
<dbReference type="Pfam" id="PF13584">
    <property type="entry name" value="BatD"/>
    <property type="match status" value="3"/>
</dbReference>
<name>A0A660S5L7_UNCT6</name>
<keyword evidence="1" id="KW-1133">Transmembrane helix</keyword>
<dbReference type="EMBL" id="QNBC01000124">
    <property type="protein sequence ID" value="RKX64908.1"/>
    <property type="molecule type" value="Genomic_DNA"/>
</dbReference>
<accession>A0A660S5L7</accession>
<feature type="transmembrane region" description="Helical" evidence="1">
    <location>
        <begin position="440"/>
        <end position="466"/>
    </location>
</feature>
<gene>
    <name evidence="2" type="ORF">DRP44_07445</name>
</gene>
<keyword evidence="1" id="KW-0472">Membrane</keyword>
<dbReference type="PANTHER" id="PTHR40940">
    <property type="entry name" value="PROTEIN BATD-RELATED"/>
    <property type="match status" value="1"/>
</dbReference>
<protein>
    <recommendedName>
        <fullName evidence="4">Protein BatD</fullName>
    </recommendedName>
</protein>
<keyword evidence="1" id="KW-0812">Transmembrane</keyword>
<evidence type="ECO:0000313" key="2">
    <source>
        <dbReference type="EMBL" id="RKX64908.1"/>
    </source>
</evidence>
<sequence>MVNRVIKLGFLIVLLFDILSAADVNISISSEYDTVGIEEPFDISIKISGNTTDLPSININRFKGFDVVSTSTSQNFNFINGKVSVEKDYTYTLIARNPGSYEIGPFSVNYKGRQIRSNALKIKVKKGVKHKSRGHQTTQTVPQFDFDFGMPGNNSKRAVRNGFTVQFISDLNKRKVLEGEEIIITYRIIRDISFAANPNITFPDFKGFWKEDLDQKDPYYITKNGRRFLVNEIKFALFPTKTGKIVIPPAELSGYVNTFFIDPFSGGNEKVFRKTKPITINVLPITKDTSGFSGGVGEFEINDSFVASSVNEGQPVIRKITIKGEGNLPLIQKPTTSYPPSFRVFNSKIEQNIERKSGIKGKITFKEMIIPEKKGEYTIPGVKFKYYDTKLNRMRVITTDSLRLSVKGVEAGKNGTNMTQSDNLLKLSEEPVFKNGENRYLLYIYLFSLLVLALVGIVKVLSLLGVKISLLEKGKEKFTSSRLTSQIRKFELSGEYKNALRLIKRFYISSGQMNGDFIKECDKLLFKPVELTKEEYEAFKKKFNIS</sequence>
<dbReference type="Proteomes" id="UP000282321">
    <property type="component" value="Unassembled WGS sequence"/>
</dbReference>
<organism evidence="2 3">
    <name type="scientific">candidate division TA06 bacterium</name>
    <dbReference type="NCBI Taxonomy" id="2250710"/>
    <lineage>
        <taxon>Bacteria</taxon>
        <taxon>Bacteria division TA06</taxon>
    </lineage>
</organism>
<reference evidence="2 3" key="1">
    <citation type="submission" date="2018-06" db="EMBL/GenBank/DDBJ databases">
        <title>Extensive metabolic versatility and redundancy in microbially diverse, dynamic hydrothermal sediments.</title>
        <authorList>
            <person name="Dombrowski N."/>
            <person name="Teske A."/>
            <person name="Baker B.J."/>
        </authorList>
    </citation>
    <scope>NUCLEOTIDE SEQUENCE [LARGE SCALE GENOMIC DNA]</scope>
    <source>
        <strain evidence="2">B35_G9</strain>
    </source>
</reference>
<dbReference type="InterPro" id="IPR025738">
    <property type="entry name" value="BatD"/>
</dbReference>
<evidence type="ECO:0000256" key="1">
    <source>
        <dbReference type="SAM" id="Phobius"/>
    </source>
</evidence>
<dbReference type="AlphaFoldDB" id="A0A660S5L7"/>
<proteinExistence type="predicted"/>